<name>A0A9J7J0K2_SPOLT</name>
<feature type="compositionally biased region" description="Basic and acidic residues" evidence="1">
    <location>
        <begin position="806"/>
        <end position="820"/>
    </location>
</feature>
<feature type="compositionally biased region" description="Basic and acidic residues" evidence="1">
    <location>
        <begin position="950"/>
        <end position="989"/>
    </location>
</feature>
<gene>
    <name evidence="4" type="primary">LOC111360479</name>
</gene>
<dbReference type="Proteomes" id="UP000301870">
    <property type="component" value="Chromosome 30"/>
</dbReference>
<dbReference type="RefSeq" id="XP_022832199.1">
    <property type="nucleotide sequence ID" value="XM_022976431.1"/>
</dbReference>
<feature type="compositionally biased region" description="Basic and acidic residues" evidence="1">
    <location>
        <begin position="104"/>
        <end position="114"/>
    </location>
</feature>
<evidence type="ECO:0000256" key="1">
    <source>
        <dbReference type="SAM" id="MobiDB-lite"/>
    </source>
</evidence>
<keyword evidence="3" id="KW-1185">Reference proteome</keyword>
<dbReference type="AlphaFoldDB" id="A0A9J7J0K2"/>
<feature type="region of interest" description="Disordered" evidence="1">
    <location>
        <begin position="804"/>
        <end position="834"/>
    </location>
</feature>
<feature type="compositionally biased region" description="Basic residues" evidence="1">
    <location>
        <begin position="40"/>
        <end position="49"/>
    </location>
</feature>
<feature type="region of interest" description="Disordered" evidence="1">
    <location>
        <begin position="691"/>
        <end position="751"/>
    </location>
</feature>
<accession>A0A9J7J0K2</accession>
<feature type="compositionally biased region" description="Basic and acidic residues" evidence="1">
    <location>
        <begin position="863"/>
        <end position="892"/>
    </location>
</feature>
<protein>
    <submittedName>
        <fullName evidence="4">Uncharacterized protein LOC111360479</fullName>
    </submittedName>
</protein>
<feature type="compositionally biased region" description="Basic and acidic residues" evidence="1">
    <location>
        <begin position="82"/>
        <end position="93"/>
    </location>
</feature>
<sequence length="1258" mass="142857">MKAQILLILLVTLYTLCYGSPNDRNHGRYHHPYDYHHRRHDSSERHRHYNYHDFPDSSEDISQDINSSRSPRSELENLVIDLKPKDNSIKDDIPNSNKSAMYTDTDKKDHDMDKGYSGIRVDDGSLDDVESNKVDGDAGKNVNGRSLNSNHLLKRDETISANGFSPFEDSNVGNNLKSNLRDLKLGENTGDNLGGNLGFPLVNKPGLRLGGNLGIPFGGNIDVNLRSSPRFPLFGVKDFHSLPYLHLGGNRGNPLGGYLGLTRNSSSGVNLGTNPGLPLGDQSSVHYGDNLEKPLGRNLNGNIKGNNLDTDSLSINSRSSLEDLIDHKNKPNEKNTIEVDNEELTLNQNHRQSDDMVNLEKNSNTIDNIRSEGNDPVKADELLLDGDYNNNEINSNSTGILGSSLEGNNTNINKANSESSSQQDNLTVDILGTDNCNDNDLPNNAVTTIDKDEVSIAPEHDIIPITEQIFSNHPTEIPSIETLDKSKNKEEDGENKQLEMIPVLLPAGGYVLLPSSILSNMPSYIVVMINGQPTLLQNPGNNVNGGSLDFSNILANGLSISSAVLPNWYNIGVPTGDSGATNEILLNLQQPASPLWVGGSDATIRPLTNPNSESVPFADSVRPIPTLPISVPGIIDPGFSPSFWNNGLWNNNLDHSLQNPGPYVDWGNLIHPNTNDPYPYYYSHYPTIYPNDKNDPSYQKGNENPNGMTRKPYPNVSSEPRAESHLDLPEGKLPETNYGLHPQPRSDTDAKSHLYTHPFYLQNDFHEPNSDVSIETKHWDKIRTEPYPGRHDNKWTKLHPNQWHNKRIEPHPDHQDDTRIRPYPVHGNDKRIEPRPDYWEDKKIEPYPRLTDTEMIKFHPDDWDNKRIVPHPNHKDSIRIKPHPDEWDDIRIEPQPNPWNDKRIGPHSYYRDDKTIGPDPDHSDDKTIEFQRDHQEDKRVEPHTGYWDDDNIKSHLDQWDDKRTEYHPDHGVSRRIESHPDHREDKSVKLHTDHWNDKSIESHPEDWDDERIKSHSDHWDEDDKRIESHPDLNIPLEHYPVPQTDDASLTHSENLPNILIDPKQTHGKHLEDIPGFHFTLPRPTYVDKSEKTSLVNDLIDSLNILLKHQNRYGDESQQVKSLIKLLLRILKPGDKNHMLVPKWNDDIEDELDLGNVNHHLLHLLKGYYEPNLNVLLDPSLDESTRTNLILLLKLLVNNQDSSLAKERENPLLYFLGQFPCDLTKKREETEALSSKLLQFLADNYDREDLQTRLERTVS</sequence>
<dbReference type="OrthoDB" id="7483749at2759"/>
<keyword evidence="2" id="KW-0732">Signal</keyword>
<evidence type="ECO:0000313" key="4">
    <source>
        <dbReference type="RefSeq" id="XP_022832199.1"/>
    </source>
</evidence>
<feature type="compositionally biased region" description="Basic and acidic residues" evidence="1">
    <location>
        <begin position="720"/>
        <end position="733"/>
    </location>
</feature>
<organism evidence="3 4">
    <name type="scientific">Spodoptera litura</name>
    <name type="common">Asian cotton leafworm</name>
    <dbReference type="NCBI Taxonomy" id="69820"/>
    <lineage>
        <taxon>Eukaryota</taxon>
        <taxon>Metazoa</taxon>
        <taxon>Ecdysozoa</taxon>
        <taxon>Arthropoda</taxon>
        <taxon>Hexapoda</taxon>
        <taxon>Insecta</taxon>
        <taxon>Pterygota</taxon>
        <taxon>Neoptera</taxon>
        <taxon>Endopterygota</taxon>
        <taxon>Lepidoptera</taxon>
        <taxon>Glossata</taxon>
        <taxon>Ditrysia</taxon>
        <taxon>Noctuoidea</taxon>
        <taxon>Noctuidae</taxon>
        <taxon>Amphipyrinae</taxon>
        <taxon>Spodoptera</taxon>
    </lineage>
</organism>
<feature type="region of interest" description="Disordered" evidence="1">
    <location>
        <begin position="40"/>
        <end position="124"/>
    </location>
</feature>
<dbReference type="GeneID" id="111360479"/>
<feature type="region of interest" description="Disordered" evidence="1">
    <location>
        <begin position="863"/>
        <end position="989"/>
    </location>
</feature>
<dbReference type="KEGG" id="sliu:111360479"/>
<feature type="compositionally biased region" description="Polar residues" evidence="1">
    <location>
        <begin position="696"/>
        <end position="707"/>
    </location>
</feature>
<evidence type="ECO:0000256" key="2">
    <source>
        <dbReference type="SAM" id="SignalP"/>
    </source>
</evidence>
<feature type="signal peptide" evidence="2">
    <location>
        <begin position="1"/>
        <end position="19"/>
    </location>
</feature>
<evidence type="ECO:0000313" key="3">
    <source>
        <dbReference type="Proteomes" id="UP000301870"/>
    </source>
</evidence>
<reference evidence="4" key="1">
    <citation type="submission" date="2025-08" db="UniProtKB">
        <authorList>
            <consortium name="RefSeq"/>
        </authorList>
    </citation>
    <scope>IDENTIFICATION</scope>
    <source>
        <strain evidence="4">Ishihara</strain>
        <tissue evidence="4">Whole body</tissue>
    </source>
</reference>
<feature type="chain" id="PRO_5039900341" evidence="2">
    <location>
        <begin position="20"/>
        <end position="1258"/>
    </location>
</feature>
<feature type="compositionally biased region" description="Basic and acidic residues" evidence="1">
    <location>
        <begin position="900"/>
        <end position="942"/>
    </location>
</feature>
<proteinExistence type="predicted"/>